<evidence type="ECO:0000256" key="7">
    <source>
        <dbReference type="SAM" id="Phobius"/>
    </source>
</evidence>
<dbReference type="GO" id="GO:0098797">
    <property type="term" value="C:plasma membrane protein complex"/>
    <property type="evidence" value="ECO:0007669"/>
    <property type="project" value="TreeGrafter"/>
</dbReference>
<organism evidence="9 10">
    <name type="scientific">Gulosibacter chungangensis</name>
    <dbReference type="NCBI Taxonomy" id="979746"/>
    <lineage>
        <taxon>Bacteria</taxon>
        <taxon>Bacillati</taxon>
        <taxon>Actinomycetota</taxon>
        <taxon>Actinomycetes</taxon>
        <taxon>Micrococcales</taxon>
        <taxon>Microbacteriaceae</taxon>
        <taxon>Gulosibacter</taxon>
    </lineage>
</organism>
<comment type="similarity">
    <text evidence="2">Belongs to the ABC-4 integral membrane protein family. LolC/E subfamily.</text>
</comment>
<feature type="transmembrane region" description="Helical" evidence="7">
    <location>
        <begin position="246"/>
        <end position="270"/>
    </location>
</feature>
<feature type="transmembrane region" description="Helical" evidence="7">
    <location>
        <begin position="781"/>
        <end position="802"/>
    </location>
</feature>
<comment type="subcellular location">
    <subcellularLocation>
        <location evidence="1">Cell membrane</location>
        <topology evidence="1">Multi-pass membrane protein</topology>
    </subcellularLocation>
</comment>
<feature type="transmembrane region" description="Helical" evidence="7">
    <location>
        <begin position="302"/>
        <end position="325"/>
    </location>
</feature>
<keyword evidence="5 7" id="KW-1133">Transmembrane helix</keyword>
<evidence type="ECO:0000256" key="6">
    <source>
        <dbReference type="ARBA" id="ARBA00023136"/>
    </source>
</evidence>
<dbReference type="InterPro" id="IPR051447">
    <property type="entry name" value="Lipoprotein-release_system"/>
</dbReference>
<dbReference type="Proteomes" id="UP000433493">
    <property type="component" value="Unassembled WGS sequence"/>
</dbReference>
<evidence type="ECO:0000256" key="3">
    <source>
        <dbReference type="ARBA" id="ARBA00022475"/>
    </source>
</evidence>
<comment type="caution">
    <text evidence="9">The sequence shown here is derived from an EMBL/GenBank/DDBJ whole genome shotgun (WGS) entry which is preliminary data.</text>
</comment>
<evidence type="ECO:0000256" key="2">
    <source>
        <dbReference type="ARBA" id="ARBA00005236"/>
    </source>
</evidence>
<dbReference type="InterPro" id="IPR003838">
    <property type="entry name" value="ABC3_permease_C"/>
</dbReference>
<protein>
    <submittedName>
        <fullName evidence="9">FtsX-like permease family protein</fullName>
    </submittedName>
</protein>
<evidence type="ECO:0000256" key="1">
    <source>
        <dbReference type="ARBA" id="ARBA00004651"/>
    </source>
</evidence>
<keyword evidence="6 7" id="KW-0472">Membrane</keyword>
<dbReference type="EMBL" id="WBKB01000007">
    <property type="protein sequence ID" value="KAB1641909.1"/>
    <property type="molecule type" value="Genomic_DNA"/>
</dbReference>
<dbReference type="AlphaFoldDB" id="A0A7J5B942"/>
<feature type="domain" description="ABC3 transporter permease C-terminal" evidence="8">
    <location>
        <begin position="697"/>
        <end position="813"/>
    </location>
</feature>
<evidence type="ECO:0000256" key="5">
    <source>
        <dbReference type="ARBA" id="ARBA00022989"/>
    </source>
</evidence>
<proteinExistence type="inferred from homology"/>
<sequence>MSATLSLATKQIRRSPRRVLAILLAALLSSMAITATGTFITSLNQSLQNELAAPTSHADVVISAPDEDTFSAVEANSAVTAAEQLYTGYASATVGQRDVWFDVQVVPETESLRWSTLTKGAWPSTGEIVLTQKTLETLELSLGDSLAVTIMSGDEPSERKFTISGIVELEPGAEGTTSAMYIAAADAPEIALPAEIIVQTVDGTNATAFASELNNTFGDAEEAPHAYTTAQYVAMLVDSLAGGTDLLATLFLIFVVIALLAAAMVIRNTFQVLLAQRMRENGLLRLVGAGGAQVQRTVLAEAMLLGLFGGAAGLLVGLALGWAVGRLAGITTVGVPIAWGWMLAALLVTLLLTVISAWAPARSASRLTPMAALTASATTEETVARRRVGAWVIGGILTVIGTVGAVTSALVTNFLLLVPSGIVLAIGLIVLVPLLVTVIMPLIARSTSRAGAVTKLAGENLVRTSRRTGTVVLAIALGGSLVIGMLTALQSASNSMQTMLTENYPVDLVLASEDGSELPSEVLATLEESSATSAVATVRSVPIELSGDVIPIRTAVGVPNEWNGVQVDSVSNNEILVPTWLVADPEEIDGTRVEIAAANGETLTLTVRTSPLADAIQNSMGFESFGVVSENTIKKLNSVGSPNYAWVIAMDGDSATLMSEVSELQTTYPSLDAYGALTTVQMFEQIFAMVATFVIGMLGLTIVISAIGLASVVALAVAERGREIALLRALGLTRNKTRRMVLFESVSLAGLGAAFSLIIGIPLGIAAVYSALGSESVVISLPWLGIAAVIITAAVLGIIAGLGPAQRATRIAPAQGLATD</sequence>
<dbReference type="GO" id="GO:0044874">
    <property type="term" value="P:lipoprotein localization to outer membrane"/>
    <property type="evidence" value="ECO:0007669"/>
    <property type="project" value="TreeGrafter"/>
</dbReference>
<keyword evidence="4 7" id="KW-0812">Transmembrane</keyword>
<feature type="transmembrane region" description="Helical" evidence="7">
    <location>
        <begin position="390"/>
        <end position="416"/>
    </location>
</feature>
<feature type="transmembrane region" description="Helical" evidence="7">
    <location>
        <begin position="337"/>
        <end position="359"/>
    </location>
</feature>
<name>A0A7J5B942_9MICO</name>
<gene>
    <name evidence="9" type="ORF">F8O05_11345</name>
</gene>
<feature type="transmembrane region" description="Helical" evidence="7">
    <location>
        <begin position="471"/>
        <end position="489"/>
    </location>
</feature>
<feature type="transmembrane region" description="Helical" evidence="7">
    <location>
        <begin position="422"/>
        <end position="444"/>
    </location>
</feature>
<dbReference type="RefSeq" id="WP_158052860.1">
    <property type="nucleotide sequence ID" value="NZ_WBKB01000007.1"/>
</dbReference>
<dbReference type="OrthoDB" id="9780560at2"/>
<feature type="domain" description="ABC3 transporter permease C-terminal" evidence="8">
    <location>
        <begin position="253"/>
        <end position="369"/>
    </location>
</feature>
<dbReference type="PANTHER" id="PTHR30489">
    <property type="entry name" value="LIPOPROTEIN-RELEASING SYSTEM TRANSMEMBRANE PROTEIN LOLE"/>
    <property type="match status" value="1"/>
</dbReference>
<reference evidence="9 10" key="1">
    <citation type="submission" date="2019-09" db="EMBL/GenBank/DDBJ databases">
        <title>Phylogeny of genus Pseudoclavibacter and closely related genus.</title>
        <authorList>
            <person name="Li Y."/>
        </authorList>
    </citation>
    <scope>NUCLEOTIDE SEQUENCE [LARGE SCALE GENOMIC DNA]</scope>
    <source>
        <strain evidence="9 10">KCTC 13959</strain>
    </source>
</reference>
<keyword evidence="10" id="KW-1185">Reference proteome</keyword>
<evidence type="ECO:0000313" key="9">
    <source>
        <dbReference type="EMBL" id="KAB1641909.1"/>
    </source>
</evidence>
<accession>A0A7J5B942</accession>
<keyword evidence="3" id="KW-1003">Cell membrane</keyword>
<feature type="transmembrane region" description="Helical" evidence="7">
    <location>
        <begin position="686"/>
        <end position="719"/>
    </location>
</feature>
<evidence type="ECO:0000256" key="4">
    <source>
        <dbReference type="ARBA" id="ARBA00022692"/>
    </source>
</evidence>
<dbReference type="Pfam" id="PF02687">
    <property type="entry name" value="FtsX"/>
    <property type="match status" value="2"/>
</dbReference>
<dbReference type="PANTHER" id="PTHR30489:SF0">
    <property type="entry name" value="LIPOPROTEIN-RELEASING SYSTEM TRANSMEMBRANE PROTEIN LOLE"/>
    <property type="match status" value="1"/>
</dbReference>
<evidence type="ECO:0000313" key="10">
    <source>
        <dbReference type="Proteomes" id="UP000433493"/>
    </source>
</evidence>
<feature type="transmembrane region" description="Helical" evidence="7">
    <location>
        <begin position="740"/>
        <end position="769"/>
    </location>
</feature>
<evidence type="ECO:0000259" key="8">
    <source>
        <dbReference type="Pfam" id="PF02687"/>
    </source>
</evidence>